<protein>
    <recommendedName>
        <fullName evidence="3">Alpha/beta hydrolase</fullName>
    </recommendedName>
</protein>
<organism evidence="1 2">
    <name type="scientific">Streptomyces pseudovenezuelae</name>
    <dbReference type="NCBI Taxonomy" id="67350"/>
    <lineage>
        <taxon>Bacteria</taxon>
        <taxon>Bacillati</taxon>
        <taxon>Actinomycetota</taxon>
        <taxon>Actinomycetes</taxon>
        <taxon>Kitasatosporales</taxon>
        <taxon>Streptomycetaceae</taxon>
        <taxon>Streptomyces</taxon>
        <taxon>Streptomyces aurantiacus group</taxon>
    </lineage>
</organism>
<dbReference type="Proteomes" id="UP001432168">
    <property type="component" value="Chromosome"/>
</dbReference>
<evidence type="ECO:0000313" key="1">
    <source>
        <dbReference type="EMBL" id="WUT40917.1"/>
    </source>
</evidence>
<dbReference type="EMBL" id="CP109011">
    <property type="protein sequence ID" value="WUT40917.1"/>
    <property type="molecule type" value="Genomic_DNA"/>
</dbReference>
<keyword evidence="2" id="KW-1185">Reference proteome</keyword>
<reference evidence="1" key="1">
    <citation type="submission" date="2022-10" db="EMBL/GenBank/DDBJ databases">
        <title>The complete genomes of actinobacterial strains from the NBC collection.</title>
        <authorList>
            <person name="Joergensen T.S."/>
            <person name="Alvarez Arevalo M."/>
            <person name="Sterndorff E.B."/>
            <person name="Faurdal D."/>
            <person name="Vuksanovic O."/>
            <person name="Mourched A.-S."/>
            <person name="Charusanti P."/>
            <person name="Shaw S."/>
            <person name="Blin K."/>
            <person name="Weber T."/>
        </authorList>
    </citation>
    <scope>NUCLEOTIDE SEQUENCE</scope>
    <source>
        <strain evidence="1">NBC_00686</strain>
    </source>
</reference>
<proteinExistence type="predicted"/>
<evidence type="ECO:0000313" key="2">
    <source>
        <dbReference type="Proteomes" id="UP001432168"/>
    </source>
</evidence>
<gene>
    <name evidence="1" type="ORF">OG929_00945</name>
</gene>
<sequence length="60" mass="6675">MHAVLAADDAITPAAAARRALSTVAHLGVVEFPQTHFELFDSYLQETIDLTTRWFTTDLQ</sequence>
<accession>A0ABZ1WMS7</accession>
<name>A0ABZ1WMS7_9ACTN</name>
<evidence type="ECO:0008006" key="3">
    <source>
        <dbReference type="Google" id="ProtNLM"/>
    </source>
</evidence>
<dbReference type="RefSeq" id="WP_329257153.1">
    <property type="nucleotide sequence ID" value="NZ_CP109011.1"/>
</dbReference>